<dbReference type="InterPro" id="IPR020846">
    <property type="entry name" value="MFS_dom"/>
</dbReference>
<evidence type="ECO:0000313" key="9">
    <source>
        <dbReference type="EMBL" id="OCF32632.1"/>
    </source>
</evidence>
<feature type="transmembrane region" description="Helical" evidence="7">
    <location>
        <begin position="368"/>
        <end position="387"/>
    </location>
</feature>
<dbReference type="Gene3D" id="1.20.1250.20">
    <property type="entry name" value="MFS general substrate transporter like domains"/>
    <property type="match status" value="2"/>
</dbReference>
<dbReference type="PANTHER" id="PTHR43791:SF97">
    <property type="entry name" value="ALLANTOATE TRANSPORTER, PUTATIVE (AFU_ORTHOLOGUE AFUA_1G14700)-RELATED"/>
    <property type="match status" value="1"/>
</dbReference>
<keyword evidence="5 7" id="KW-0472">Membrane</keyword>
<evidence type="ECO:0000256" key="2">
    <source>
        <dbReference type="ARBA" id="ARBA00022448"/>
    </source>
</evidence>
<dbReference type="GO" id="GO:0022857">
    <property type="term" value="F:transmembrane transporter activity"/>
    <property type="evidence" value="ECO:0007669"/>
    <property type="project" value="InterPro"/>
</dbReference>
<dbReference type="Proteomes" id="UP000092666">
    <property type="component" value="Unassembled WGS sequence"/>
</dbReference>
<name>A0A1B9GNJ8_9TREE</name>
<feature type="transmembrane region" description="Helical" evidence="7">
    <location>
        <begin position="263"/>
        <end position="283"/>
    </location>
</feature>
<evidence type="ECO:0000256" key="7">
    <source>
        <dbReference type="SAM" id="Phobius"/>
    </source>
</evidence>
<dbReference type="PANTHER" id="PTHR43791">
    <property type="entry name" value="PERMEASE-RELATED"/>
    <property type="match status" value="1"/>
</dbReference>
<feature type="transmembrane region" description="Helical" evidence="7">
    <location>
        <begin position="331"/>
        <end position="356"/>
    </location>
</feature>
<feature type="transmembrane region" description="Helical" evidence="7">
    <location>
        <begin position="399"/>
        <end position="420"/>
    </location>
</feature>
<dbReference type="Pfam" id="PF07690">
    <property type="entry name" value="MFS_1"/>
    <property type="match status" value="1"/>
</dbReference>
<comment type="subcellular location">
    <subcellularLocation>
        <location evidence="1">Membrane</location>
        <topology evidence="1">Multi-pass membrane protein</topology>
    </subcellularLocation>
</comment>
<dbReference type="OrthoDB" id="6730379at2759"/>
<dbReference type="PROSITE" id="PS50850">
    <property type="entry name" value="MFS"/>
    <property type="match status" value="1"/>
</dbReference>
<feature type="transmembrane region" description="Helical" evidence="7">
    <location>
        <begin position="426"/>
        <end position="445"/>
    </location>
</feature>
<dbReference type="InterPro" id="IPR036259">
    <property type="entry name" value="MFS_trans_sf"/>
</dbReference>
<feature type="transmembrane region" description="Helical" evidence="7">
    <location>
        <begin position="100"/>
        <end position="117"/>
    </location>
</feature>
<dbReference type="EMBL" id="KI669507">
    <property type="protein sequence ID" value="OCF32632.1"/>
    <property type="molecule type" value="Genomic_DNA"/>
</dbReference>
<keyword evidence="4 7" id="KW-1133">Transmembrane helix</keyword>
<protein>
    <recommendedName>
        <fullName evidence="8">Major facilitator superfamily (MFS) profile domain-containing protein</fullName>
    </recommendedName>
</protein>
<keyword evidence="2" id="KW-0813">Transport</keyword>
<feature type="domain" description="Major facilitator superfamily (MFS) profile" evidence="8">
    <location>
        <begin position="104"/>
        <end position="516"/>
    </location>
</feature>
<sequence>MSRQDATDFLPADPVPAVGNDKDLEAGKAVTEHIENASYVEKGGNDRDIHYDAQEDATKPRTGLRKLLRRNPSMEFMREVAEANETELEPLEVKKLERKLFWLIVPALFIDYIFYYIDKTTLSYAALFDFKKDLGLKGSDYNNLSSIFYVGWVVWAIPGNLLLAKFPLAKYLAVNIFLWGIFLMVQAASQDYGDMVAFRFVSGMFEAVADPCFVAITGMWFTRRQQPTVIGYWYCGNGVGIALGGLFGYGIGHIKGSLVSWRYEFLIIGCLCAAWAIVMGILIPDAPHTARWLTRREAVVTMSRKRHDHHTVEKRQLKWDQVFETIKDIKIYLYFLLGFFANVPNGATSNFGTLVIKGFGFSTLNVTLLQIPYGTFIALMILAAIFVNHKTHHLNIRTLLMAGVTVLTVVGFALMAFTKGIAPRLIGYYLTGSSNAVFVLALSLVSGNVGGTTKKVLASAAIFLGVAVGNIVGPYSFLTSEAPVYRTGIIVCMASRAAEILVILALRACFVIPNKKRDKKFAEGDESYDPSVQVFVDLTDKQNGHFRYVGELLYALCLSEMAC</sequence>
<reference evidence="9 10" key="1">
    <citation type="submission" date="2013-07" db="EMBL/GenBank/DDBJ databases">
        <title>The Genome Sequence of Cryptococcus heveanensis BCC8398.</title>
        <authorList>
            <consortium name="The Broad Institute Genome Sequencing Platform"/>
            <person name="Cuomo C."/>
            <person name="Litvintseva A."/>
            <person name="Chen Y."/>
            <person name="Heitman J."/>
            <person name="Sun S."/>
            <person name="Springer D."/>
            <person name="Dromer F."/>
            <person name="Young S.K."/>
            <person name="Zeng Q."/>
            <person name="Gargeya S."/>
            <person name="Fitzgerald M."/>
            <person name="Abouelleil A."/>
            <person name="Alvarado L."/>
            <person name="Berlin A.M."/>
            <person name="Chapman S.B."/>
            <person name="Dewar J."/>
            <person name="Goldberg J."/>
            <person name="Griggs A."/>
            <person name="Gujja S."/>
            <person name="Hansen M."/>
            <person name="Howarth C."/>
            <person name="Imamovic A."/>
            <person name="Larimer J."/>
            <person name="McCowan C."/>
            <person name="Murphy C."/>
            <person name="Pearson M."/>
            <person name="Priest M."/>
            <person name="Roberts A."/>
            <person name="Saif S."/>
            <person name="Shea T."/>
            <person name="Sykes S."/>
            <person name="Wortman J."/>
            <person name="Nusbaum C."/>
            <person name="Birren B."/>
        </authorList>
    </citation>
    <scope>NUCLEOTIDE SEQUENCE [LARGE SCALE GENOMIC DNA]</scope>
    <source>
        <strain evidence="9 10">BCC8398</strain>
    </source>
</reference>
<evidence type="ECO:0000256" key="4">
    <source>
        <dbReference type="ARBA" id="ARBA00022989"/>
    </source>
</evidence>
<feature type="transmembrane region" description="Helical" evidence="7">
    <location>
        <begin position="146"/>
        <end position="164"/>
    </location>
</feature>
<evidence type="ECO:0000256" key="6">
    <source>
        <dbReference type="SAM" id="MobiDB-lite"/>
    </source>
</evidence>
<organism evidence="9 10">
    <name type="scientific">Kwoniella heveanensis BCC8398</name>
    <dbReference type="NCBI Taxonomy" id="1296120"/>
    <lineage>
        <taxon>Eukaryota</taxon>
        <taxon>Fungi</taxon>
        <taxon>Dikarya</taxon>
        <taxon>Basidiomycota</taxon>
        <taxon>Agaricomycotina</taxon>
        <taxon>Tremellomycetes</taxon>
        <taxon>Tremellales</taxon>
        <taxon>Cryptococcaceae</taxon>
        <taxon>Kwoniella</taxon>
    </lineage>
</organism>
<evidence type="ECO:0000256" key="1">
    <source>
        <dbReference type="ARBA" id="ARBA00004141"/>
    </source>
</evidence>
<feature type="transmembrane region" description="Helical" evidence="7">
    <location>
        <begin position="171"/>
        <end position="188"/>
    </location>
</feature>
<dbReference type="AlphaFoldDB" id="A0A1B9GNJ8"/>
<keyword evidence="10" id="KW-1185">Reference proteome</keyword>
<feature type="transmembrane region" description="Helical" evidence="7">
    <location>
        <begin position="200"/>
        <end position="222"/>
    </location>
</feature>
<evidence type="ECO:0000259" key="8">
    <source>
        <dbReference type="PROSITE" id="PS50850"/>
    </source>
</evidence>
<feature type="transmembrane region" description="Helical" evidence="7">
    <location>
        <begin position="229"/>
        <end position="251"/>
    </location>
</feature>
<dbReference type="InterPro" id="IPR011701">
    <property type="entry name" value="MFS"/>
</dbReference>
<evidence type="ECO:0000256" key="3">
    <source>
        <dbReference type="ARBA" id="ARBA00022692"/>
    </source>
</evidence>
<keyword evidence="3 7" id="KW-0812">Transmembrane</keyword>
<accession>A0A1B9GNJ8</accession>
<evidence type="ECO:0000256" key="5">
    <source>
        <dbReference type="ARBA" id="ARBA00023136"/>
    </source>
</evidence>
<feature type="transmembrane region" description="Helical" evidence="7">
    <location>
        <begin position="457"/>
        <end position="478"/>
    </location>
</feature>
<feature type="region of interest" description="Disordered" evidence="6">
    <location>
        <begin position="1"/>
        <end position="22"/>
    </location>
</feature>
<dbReference type="GO" id="GO:0016020">
    <property type="term" value="C:membrane"/>
    <property type="evidence" value="ECO:0007669"/>
    <property type="project" value="UniProtKB-SubCell"/>
</dbReference>
<dbReference type="SUPFAM" id="SSF103473">
    <property type="entry name" value="MFS general substrate transporter"/>
    <property type="match status" value="1"/>
</dbReference>
<proteinExistence type="predicted"/>
<evidence type="ECO:0000313" key="10">
    <source>
        <dbReference type="Proteomes" id="UP000092666"/>
    </source>
</evidence>
<reference evidence="10" key="2">
    <citation type="submission" date="2013-12" db="EMBL/GenBank/DDBJ databases">
        <title>Evolution of pathogenesis and genome organization in the Tremellales.</title>
        <authorList>
            <person name="Cuomo C."/>
            <person name="Litvintseva A."/>
            <person name="Heitman J."/>
            <person name="Chen Y."/>
            <person name="Sun S."/>
            <person name="Springer D."/>
            <person name="Dromer F."/>
            <person name="Young S."/>
            <person name="Zeng Q."/>
            <person name="Chapman S."/>
            <person name="Gujja S."/>
            <person name="Saif S."/>
            <person name="Birren B."/>
        </authorList>
    </citation>
    <scope>NUCLEOTIDE SEQUENCE [LARGE SCALE GENOMIC DNA]</scope>
    <source>
        <strain evidence="10">BCC8398</strain>
    </source>
</reference>
<gene>
    <name evidence="9" type="ORF">I316_05812</name>
</gene>
<feature type="transmembrane region" description="Helical" evidence="7">
    <location>
        <begin position="484"/>
        <end position="510"/>
    </location>
</feature>